<feature type="compositionally biased region" description="Low complexity" evidence="1">
    <location>
        <begin position="140"/>
        <end position="149"/>
    </location>
</feature>
<dbReference type="OrthoDB" id="1080706at2759"/>
<dbReference type="OMA" id="FFVQHSA"/>
<feature type="compositionally biased region" description="Acidic residues" evidence="1">
    <location>
        <begin position="293"/>
        <end position="313"/>
    </location>
</feature>
<dbReference type="Gramene" id="EES05789">
    <property type="protein sequence ID" value="EES05789"/>
    <property type="gene ID" value="SORBI_3004G296100"/>
</dbReference>
<evidence type="ECO:0000256" key="2">
    <source>
        <dbReference type="SAM" id="Phobius"/>
    </source>
</evidence>
<proteinExistence type="predicted"/>
<dbReference type="Proteomes" id="UP000000768">
    <property type="component" value="Chromosome 4"/>
</dbReference>
<dbReference type="PANTHER" id="PTHR34059">
    <property type="entry name" value="EXPRESSED PROTEIN"/>
    <property type="match status" value="1"/>
</dbReference>
<dbReference type="Pfam" id="PF05553">
    <property type="entry name" value="DUF761"/>
    <property type="match status" value="1"/>
</dbReference>
<feature type="transmembrane region" description="Helical" evidence="2">
    <location>
        <begin position="50"/>
        <end position="68"/>
    </location>
</feature>
<keyword evidence="2" id="KW-0472">Membrane</keyword>
<reference evidence="4" key="2">
    <citation type="journal article" date="2018" name="Plant J.">
        <title>The Sorghum bicolor reference genome: improved assembly, gene annotations, a transcriptome atlas, and signatures of genome organization.</title>
        <authorList>
            <person name="McCormick R.F."/>
            <person name="Truong S.K."/>
            <person name="Sreedasyam A."/>
            <person name="Jenkins J."/>
            <person name="Shu S."/>
            <person name="Sims D."/>
            <person name="Kennedy M."/>
            <person name="Amirebrahimi M."/>
            <person name="Weers B.D."/>
            <person name="McKinley B."/>
            <person name="Mattison A."/>
            <person name="Morishige D.T."/>
            <person name="Grimwood J."/>
            <person name="Schmutz J."/>
            <person name="Mullet J.E."/>
        </authorList>
    </citation>
    <scope>NUCLEOTIDE SEQUENCE [LARGE SCALE GENOMIC DNA]</scope>
    <source>
        <strain evidence="4">cv. BTx623</strain>
    </source>
</reference>
<evidence type="ECO:0000313" key="4">
    <source>
        <dbReference type="Proteomes" id="UP000000768"/>
    </source>
</evidence>
<dbReference type="HOGENOM" id="CLU_848270_0_0_1"/>
<sequence length="350" mass="36653">MATGSVAPSPTQASSNVSRPTIPTGLVPVAVLLAAAAVLLALLPSLAQAVWEVPHLFLLGAVISFGVFTQRNNDADGNGNAAGAKRSSLAWNARYHPADDPLVVIADHHAVPSDEDDDGGLEGARRERPLSLPVRRLKPASASASASAAQESETGGDASCGGFGEETDSCASSSGFWAGARAVPSPPSVLDADLDFSPCSQPPQSERPFFVQHSANRSRGSNAATPTPTPTPASTVPRGFVQGYQYHPSAPGDQPLSDDGEVTDWDDEDAADGSDIEMTPVSSERSVRGDDFAACDDDHNDGDGDGDDTSVDEELLKLAAKAEPDGEEEVDRKADEFIAKFREQIRLQRH</sequence>
<dbReference type="eggNOG" id="ENOG502R5N6">
    <property type="taxonomic scope" value="Eukaryota"/>
</dbReference>
<dbReference type="InterPro" id="IPR008480">
    <property type="entry name" value="DUF761_pln"/>
</dbReference>
<feature type="region of interest" description="Disordered" evidence="1">
    <location>
        <begin position="111"/>
        <end position="161"/>
    </location>
</feature>
<keyword evidence="4" id="KW-1185">Reference proteome</keyword>
<gene>
    <name evidence="3" type="ORF">SORBI_3004G296100</name>
</gene>
<protein>
    <recommendedName>
        <fullName evidence="5">DUF4408 domain-containing protein</fullName>
    </recommendedName>
</protein>
<dbReference type="PANTHER" id="PTHR34059:SF3">
    <property type="entry name" value="OS02G0656100 PROTEIN"/>
    <property type="match status" value="1"/>
</dbReference>
<dbReference type="InParanoid" id="C5XRZ0"/>
<dbReference type="AlphaFoldDB" id="C5XRZ0"/>
<feature type="transmembrane region" description="Helical" evidence="2">
    <location>
        <begin position="25"/>
        <end position="43"/>
    </location>
</feature>
<keyword evidence="2" id="KW-1133">Transmembrane helix</keyword>
<organism evidence="3 4">
    <name type="scientific">Sorghum bicolor</name>
    <name type="common">Sorghum</name>
    <name type="synonym">Sorghum vulgare</name>
    <dbReference type="NCBI Taxonomy" id="4558"/>
    <lineage>
        <taxon>Eukaryota</taxon>
        <taxon>Viridiplantae</taxon>
        <taxon>Streptophyta</taxon>
        <taxon>Embryophyta</taxon>
        <taxon>Tracheophyta</taxon>
        <taxon>Spermatophyta</taxon>
        <taxon>Magnoliopsida</taxon>
        <taxon>Liliopsida</taxon>
        <taxon>Poales</taxon>
        <taxon>Poaceae</taxon>
        <taxon>PACMAD clade</taxon>
        <taxon>Panicoideae</taxon>
        <taxon>Andropogonodae</taxon>
        <taxon>Andropogoneae</taxon>
        <taxon>Sorghinae</taxon>
        <taxon>Sorghum</taxon>
    </lineage>
</organism>
<evidence type="ECO:0000313" key="3">
    <source>
        <dbReference type="EMBL" id="EES05789.1"/>
    </source>
</evidence>
<keyword evidence="2" id="KW-0812">Transmembrane</keyword>
<dbReference type="FunCoup" id="C5XRZ0">
    <property type="interactions" value="821"/>
</dbReference>
<feature type="compositionally biased region" description="Acidic residues" evidence="1">
    <location>
        <begin position="256"/>
        <end position="275"/>
    </location>
</feature>
<feature type="region of interest" description="Disordered" evidence="1">
    <location>
        <begin position="216"/>
        <end position="313"/>
    </location>
</feature>
<dbReference type="KEGG" id="sbi:8076237"/>
<reference evidence="3 4" key="1">
    <citation type="journal article" date="2009" name="Nature">
        <title>The Sorghum bicolor genome and the diversification of grasses.</title>
        <authorList>
            <person name="Paterson A.H."/>
            <person name="Bowers J.E."/>
            <person name="Bruggmann R."/>
            <person name="Dubchak I."/>
            <person name="Grimwood J."/>
            <person name="Gundlach H."/>
            <person name="Haberer G."/>
            <person name="Hellsten U."/>
            <person name="Mitros T."/>
            <person name="Poliakov A."/>
            <person name="Schmutz J."/>
            <person name="Spannagl M."/>
            <person name="Tang H."/>
            <person name="Wang X."/>
            <person name="Wicker T."/>
            <person name="Bharti A.K."/>
            <person name="Chapman J."/>
            <person name="Feltus F.A."/>
            <person name="Gowik U."/>
            <person name="Grigoriev I.V."/>
            <person name="Lyons E."/>
            <person name="Maher C.A."/>
            <person name="Martis M."/>
            <person name="Narechania A."/>
            <person name="Otillar R.P."/>
            <person name="Penning B.W."/>
            <person name="Salamov A.A."/>
            <person name="Wang Y."/>
            <person name="Zhang L."/>
            <person name="Carpita N.C."/>
            <person name="Freeling M."/>
            <person name="Gingle A.R."/>
            <person name="Hash C.T."/>
            <person name="Keller B."/>
            <person name="Klein P."/>
            <person name="Kresovich S."/>
            <person name="McCann M.C."/>
            <person name="Ming R."/>
            <person name="Peterson D.G."/>
            <person name="Mehboob-ur-Rahman"/>
            <person name="Ware D."/>
            <person name="Westhoff P."/>
            <person name="Mayer K.F."/>
            <person name="Messing J."/>
            <person name="Rokhsar D.S."/>
        </authorList>
    </citation>
    <scope>NUCLEOTIDE SEQUENCE [LARGE SCALE GENOMIC DNA]</scope>
    <source>
        <strain evidence="4">cv. BTx623</strain>
    </source>
</reference>
<dbReference type="EMBL" id="CM000763">
    <property type="protein sequence ID" value="EES05789.1"/>
    <property type="molecule type" value="Genomic_DNA"/>
</dbReference>
<evidence type="ECO:0008006" key="5">
    <source>
        <dbReference type="Google" id="ProtNLM"/>
    </source>
</evidence>
<accession>C5XRZ0</accession>
<name>C5XRZ0_SORBI</name>
<evidence type="ECO:0000256" key="1">
    <source>
        <dbReference type="SAM" id="MobiDB-lite"/>
    </source>
</evidence>